<gene>
    <name evidence="4" type="ORF">Ahy_B08g089485</name>
</gene>
<dbReference type="SMART" id="SM00743">
    <property type="entry name" value="Agenet"/>
    <property type="match status" value="2"/>
</dbReference>
<comment type="caution">
    <text evidence="4">The sequence shown here is derived from an EMBL/GenBank/DDBJ whole genome shotgun (WGS) entry which is preliminary data.</text>
</comment>
<dbReference type="PANTHER" id="PTHR31917:SF163">
    <property type="entry name" value="AGENET DOMAIN PROTEIN"/>
    <property type="match status" value="1"/>
</dbReference>
<accession>A0A444XXZ9</accession>
<dbReference type="InterPro" id="IPR005491">
    <property type="entry name" value="ENT_dom"/>
</dbReference>
<evidence type="ECO:0000313" key="4">
    <source>
        <dbReference type="EMBL" id="RYQ94547.1"/>
    </source>
</evidence>
<keyword evidence="5" id="KW-1185">Reference proteome</keyword>
<sequence>MFFNVTGLSLKCETNTMRLKKGSKVEVLASTEGPCVEFRCAQIISGNGRTYSVQYECSTVTSEAGVQRIQRKAIRPCPPLIEGAESWKACDIVEVYDAGSWKVATVLKVLGRDFYLVRCLSSCKQMKVHKDGMRVRQSWINDQWIINQQDLGNSGGGKSSCNLISNSYKVMHEVQQPGTRKNQQDRSDCFSSTNASALYKPFAASSIGLKRLSPYGNSAVDAYPKKMRAVINKGEYERSKVVLTAQKVDVIAYPQNKMGEKCMYDSIINGTNQYCETWKKPPHVTTRYFERIAEPDYSCNDLSSVGSCSVIGSSTSRSSSNMLAGSCHDEDTLSSDAESLNVGDLDKGCPISPEEDVAEGIHRVELHAYRSTLEAIYASGSLSWEQEELLTNLRISLHISNDEHLMEIKNLASVGPVWEALPCFQWLNMMLGLLLFTPQLIGDIYQ</sequence>
<evidence type="ECO:0000256" key="2">
    <source>
        <dbReference type="ARBA" id="ARBA00023242"/>
    </source>
</evidence>
<protein>
    <recommendedName>
        <fullName evidence="3">ENT domain-containing protein</fullName>
    </recommendedName>
</protein>
<dbReference type="PROSITE" id="PS51138">
    <property type="entry name" value="ENT"/>
    <property type="match status" value="1"/>
</dbReference>
<dbReference type="STRING" id="3818.A0A444XXZ9"/>
<dbReference type="Proteomes" id="UP000289738">
    <property type="component" value="Chromosome B08"/>
</dbReference>
<evidence type="ECO:0000259" key="3">
    <source>
        <dbReference type="PROSITE" id="PS51138"/>
    </source>
</evidence>
<name>A0A444XXZ9_ARAHY</name>
<proteinExistence type="predicted"/>
<dbReference type="GO" id="GO:0005634">
    <property type="term" value="C:nucleus"/>
    <property type="evidence" value="ECO:0007669"/>
    <property type="project" value="UniProtKB-SubCell"/>
</dbReference>
<keyword evidence="2" id="KW-0539">Nucleus</keyword>
<dbReference type="Pfam" id="PF03735">
    <property type="entry name" value="ENT"/>
    <property type="match status" value="1"/>
</dbReference>
<evidence type="ECO:0000313" key="5">
    <source>
        <dbReference type="Proteomes" id="UP000289738"/>
    </source>
</evidence>
<feature type="domain" description="ENT" evidence="3">
    <location>
        <begin position="357"/>
        <end position="446"/>
    </location>
</feature>
<reference evidence="4 5" key="1">
    <citation type="submission" date="2019-01" db="EMBL/GenBank/DDBJ databases">
        <title>Sequencing of cultivated peanut Arachis hypogaea provides insights into genome evolution and oil improvement.</title>
        <authorList>
            <person name="Chen X."/>
        </authorList>
    </citation>
    <scope>NUCLEOTIDE SEQUENCE [LARGE SCALE GENOMIC DNA]</scope>
    <source>
        <strain evidence="5">cv. Fuhuasheng</strain>
        <tissue evidence="4">Leaves</tissue>
    </source>
</reference>
<evidence type="ECO:0000256" key="1">
    <source>
        <dbReference type="ARBA" id="ARBA00004123"/>
    </source>
</evidence>
<dbReference type="InterPro" id="IPR036142">
    <property type="entry name" value="ENT_dom-like_sf"/>
</dbReference>
<dbReference type="EMBL" id="SDMP01000018">
    <property type="protein sequence ID" value="RYQ94547.1"/>
    <property type="molecule type" value="Genomic_DNA"/>
</dbReference>
<comment type="subcellular location">
    <subcellularLocation>
        <location evidence="1">Nucleus</location>
    </subcellularLocation>
</comment>
<dbReference type="Gene3D" id="1.10.1240.40">
    <property type="entry name" value="ENT domain"/>
    <property type="match status" value="1"/>
</dbReference>
<dbReference type="InterPro" id="IPR008395">
    <property type="entry name" value="Agenet-like_dom"/>
</dbReference>
<dbReference type="Pfam" id="PF05641">
    <property type="entry name" value="Agenet"/>
    <property type="match status" value="1"/>
</dbReference>
<organism evidence="4 5">
    <name type="scientific">Arachis hypogaea</name>
    <name type="common">Peanut</name>
    <dbReference type="NCBI Taxonomy" id="3818"/>
    <lineage>
        <taxon>Eukaryota</taxon>
        <taxon>Viridiplantae</taxon>
        <taxon>Streptophyta</taxon>
        <taxon>Embryophyta</taxon>
        <taxon>Tracheophyta</taxon>
        <taxon>Spermatophyta</taxon>
        <taxon>Magnoliopsida</taxon>
        <taxon>eudicotyledons</taxon>
        <taxon>Gunneridae</taxon>
        <taxon>Pentapetalae</taxon>
        <taxon>rosids</taxon>
        <taxon>fabids</taxon>
        <taxon>Fabales</taxon>
        <taxon>Fabaceae</taxon>
        <taxon>Papilionoideae</taxon>
        <taxon>50 kb inversion clade</taxon>
        <taxon>dalbergioids sensu lato</taxon>
        <taxon>Dalbergieae</taxon>
        <taxon>Pterocarpus clade</taxon>
        <taxon>Arachis</taxon>
    </lineage>
</organism>
<dbReference type="PANTHER" id="PTHR31917">
    <property type="entry name" value="AGENET DOMAIN-CONTAINING PROTEIN-RELATED"/>
    <property type="match status" value="1"/>
</dbReference>
<dbReference type="SUPFAM" id="SSF158639">
    <property type="entry name" value="ENT-like"/>
    <property type="match status" value="1"/>
</dbReference>
<dbReference type="InterPro" id="IPR014002">
    <property type="entry name" value="Agenet_dom_plant"/>
</dbReference>
<dbReference type="SMART" id="SM01191">
    <property type="entry name" value="ENT"/>
    <property type="match status" value="1"/>
</dbReference>
<dbReference type="AlphaFoldDB" id="A0A444XXZ9"/>